<evidence type="ECO:0000259" key="15">
    <source>
        <dbReference type="Pfam" id="PF02737"/>
    </source>
</evidence>
<feature type="compositionally biased region" description="Acidic residues" evidence="13">
    <location>
        <begin position="1"/>
        <end position="18"/>
    </location>
</feature>
<evidence type="ECO:0000256" key="11">
    <source>
        <dbReference type="ARBA" id="ARBA00023239"/>
    </source>
</evidence>
<evidence type="ECO:0000313" key="16">
    <source>
        <dbReference type="EMBL" id="AUV82220.1"/>
    </source>
</evidence>
<dbReference type="GO" id="GO:0004300">
    <property type="term" value="F:enoyl-CoA hydratase activity"/>
    <property type="evidence" value="ECO:0007669"/>
    <property type="project" value="UniProtKB-EC"/>
</dbReference>
<evidence type="ECO:0000256" key="6">
    <source>
        <dbReference type="ARBA" id="ARBA00012076"/>
    </source>
</evidence>
<dbReference type="PROSITE" id="PS00067">
    <property type="entry name" value="3HCDH"/>
    <property type="match status" value="1"/>
</dbReference>
<dbReference type="Gene3D" id="1.10.1040.10">
    <property type="entry name" value="N-(1-d-carboxylethyl)-l-norvaline Dehydrogenase, domain 2"/>
    <property type="match status" value="2"/>
</dbReference>
<dbReference type="InterPro" id="IPR008927">
    <property type="entry name" value="6-PGluconate_DH-like_C_sf"/>
</dbReference>
<dbReference type="KEGG" id="srub:C2R22_11655"/>
<keyword evidence="10" id="KW-0443">Lipid metabolism</keyword>
<evidence type="ECO:0000256" key="9">
    <source>
        <dbReference type="ARBA" id="ARBA00023027"/>
    </source>
</evidence>
<comment type="similarity">
    <text evidence="3">In the central section; belongs to the 3-hydroxyacyl-CoA dehydrogenase family.</text>
</comment>
<dbReference type="GO" id="GO:0016509">
    <property type="term" value="F:long-chain (3S)-3-hydroxyacyl-CoA dehydrogenase (NAD+) activity"/>
    <property type="evidence" value="ECO:0007669"/>
    <property type="project" value="TreeGrafter"/>
</dbReference>
<evidence type="ECO:0000313" key="17">
    <source>
        <dbReference type="Proteomes" id="UP000236584"/>
    </source>
</evidence>
<keyword evidence="17" id="KW-1185">Reference proteome</keyword>
<evidence type="ECO:0000256" key="12">
    <source>
        <dbReference type="ARBA" id="ARBA00023268"/>
    </source>
</evidence>
<keyword evidence="12" id="KW-0511">Multifunctional enzyme</keyword>
<dbReference type="SUPFAM" id="SSF51735">
    <property type="entry name" value="NAD(P)-binding Rossmann-fold domains"/>
    <property type="match status" value="1"/>
</dbReference>
<dbReference type="EC" id="4.2.1.17" evidence="6"/>
<dbReference type="GO" id="GO:0006635">
    <property type="term" value="P:fatty acid beta-oxidation"/>
    <property type="evidence" value="ECO:0007669"/>
    <property type="project" value="UniProtKB-UniPathway"/>
</dbReference>
<dbReference type="InterPro" id="IPR006108">
    <property type="entry name" value="3HC_DH_C"/>
</dbReference>
<dbReference type="CDD" id="cd06558">
    <property type="entry name" value="crotonase-like"/>
    <property type="match status" value="1"/>
</dbReference>
<evidence type="ECO:0000256" key="13">
    <source>
        <dbReference type="SAM" id="MobiDB-lite"/>
    </source>
</evidence>
<evidence type="ECO:0000256" key="5">
    <source>
        <dbReference type="ARBA" id="ARBA00009463"/>
    </source>
</evidence>
<comment type="similarity">
    <text evidence="2">Belongs to the enoyl-CoA hydratase/isomerase family.</text>
</comment>
<accession>A0A2I8VJW5</accession>
<evidence type="ECO:0000256" key="7">
    <source>
        <dbReference type="ARBA" id="ARBA00022832"/>
    </source>
</evidence>
<dbReference type="Pfam" id="PF02737">
    <property type="entry name" value="3HCDH_N"/>
    <property type="match status" value="1"/>
</dbReference>
<reference evidence="16 17" key="1">
    <citation type="submission" date="2018-01" db="EMBL/GenBank/DDBJ databases">
        <title>Complete genome sequence of Salinigranum rubrum GX10T, an extremely halophilic archaeon isolated from a marine solar saltern.</title>
        <authorList>
            <person name="Han S."/>
        </authorList>
    </citation>
    <scope>NUCLEOTIDE SEQUENCE [LARGE SCALE GENOMIC DNA]</scope>
    <source>
        <strain evidence="16 17">GX10</strain>
    </source>
</reference>
<protein>
    <recommendedName>
        <fullName evidence="6">enoyl-CoA hydratase</fullName>
        <ecNumber evidence="6">4.2.1.17</ecNumber>
    </recommendedName>
</protein>
<feature type="domain" description="3-hydroxyacyl-CoA dehydrogenase C-terminal" evidence="14">
    <location>
        <begin position="214"/>
        <end position="309"/>
    </location>
</feature>
<gene>
    <name evidence="16" type="ORF">C2R22_11655</name>
</gene>
<dbReference type="Pfam" id="PF00725">
    <property type="entry name" value="3HCDH"/>
    <property type="match status" value="2"/>
</dbReference>
<dbReference type="EMBL" id="CP026309">
    <property type="protein sequence ID" value="AUV82220.1"/>
    <property type="molecule type" value="Genomic_DNA"/>
</dbReference>
<evidence type="ECO:0000256" key="8">
    <source>
        <dbReference type="ARBA" id="ARBA00023002"/>
    </source>
</evidence>
<feature type="region of interest" description="Disordered" evidence="13">
    <location>
        <begin position="1"/>
        <end position="20"/>
    </location>
</feature>
<dbReference type="Pfam" id="PF00378">
    <property type="entry name" value="ECH_1"/>
    <property type="match status" value="1"/>
</dbReference>
<evidence type="ECO:0000256" key="1">
    <source>
        <dbReference type="ARBA" id="ARBA00005005"/>
    </source>
</evidence>
<dbReference type="GO" id="GO:0070403">
    <property type="term" value="F:NAD+ binding"/>
    <property type="evidence" value="ECO:0007669"/>
    <property type="project" value="InterPro"/>
</dbReference>
<evidence type="ECO:0000256" key="3">
    <source>
        <dbReference type="ARBA" id="ARBA00007005"/>
    </source>
</evidence>
<evidence type="ECO:0000256" key="4">
    <source>
        <dbReference type="ARBA" id="ARBA00008750"/>
    </source>
</evidence>
<keyword evidence="7" id="KW-0276">Fatty acid metabolism</keyword>
<evidence type="ECO:0000256" key="10">
    <source>
        <dbReference type="ARBA" id="ARBA00023098"/>
    </source>
</evidence>
<comment type="pathway">
    <text evidence="1">Lipid metabolism; fatty acid beta-oxidation.</text>
</comment>
<dbReference type="InterPro" id="IPR006176">
    <property type="entry name" value="3-OHacyl-CoA_DH_NAD-bd"/>
</dbReference>
<dbReference type="Gene3D" id="3.90.226.10">
    <property type="entry name" value="2-enoyl-CoA Hydratase, Chain A, domain 1"/>
    <property type="match status" value="1"/>
</dbReference>
<dbReference type="InterPro" id="IPR050136">
    <property type="entry name" value="FA_oxidation_alpha_subunit"/>
</dbReference>
<dbReference type="UniPathway" id="UPA00659"/>
<dbReference type="InterPro" id="IPR006180">
    <property type="entry name" value="3-OHacyl-CoA_DH_CS"/>
</dbReference>
<evidence type="ECO:0000256" key="2">
    <source>
        <dbReference type="ARBA" id="ARBA00005254"/>
    </source>
</evidence>
<comment type="similarity">
    <text evidence="5">Belongs to the 3-hydroxyacyl-CoA dehydrogenase family.</text>
</comment>
<sequence length="679" mass="72802">MDDADSDTTAETDADPDTATDAVRSVDDISTIAVLGAGNMGHGIAEVAALAGFEVFLRDIDDDLVRAGYDRIEWSLGKLAEKDRISDDEADAALDRVTPVVDLAAAVGDADVVVEVVPERMEVKKDVYAEVEAHAPDRALFVTNTSSLSITELGRETDRPERFCGMHFFNPPVRMRLVEVISGADSTEETLSTVEALAERLGKTPVRVHKDSPGFVVNRVLVPLLNEAAWAVHDGEATVAEVDSTTKYGLGLPMGSFELADQVGIDVALHVLEYMHDQLGDAYEPCPLLAEKVAAGDLGTKSGAGFYDYESRGAEIPTDEVREEVRERLLAVMANEVAGLVSNDVADAEAVDRALQLGAGFPDGPAKMADDVGLDTLVACLDERHAKTGAARYEVVEHLRDLAASEEGLLEEKAEAADDVGYDTLSVDRDGGVTHLVIDRPHRLNSIDVDLLTDLDDALTACEEDDETRTVLLTGAGDRAFSAGADFQRVAAELDSRSVVDVSREGQRVFGRFESSPLPVVAAVDGFCLGGGLELAACADLRIATRRSTFGLPEHNLGIMPGWGGTQRLRHIVGEGRAKEIILTAERYDAETMADYGFVNRVVANDSLDERALELARDLAAGPPIAQAYTKRVMLRGRDDTDAGLELEAQAFGHVFGTDDASEGIAAFDSDRDPEFTGE</sequence>
<dbReference type="InterPro" id="IPR013328">
    <property type="entry name" value="6PGD_dom2"/>
</dbReference>
<dbReference type="FunFam" id="3.40.50.720:FF:000009">
    <property type="entry name" value="Fatty oxidation complex, alpha subunit"/>
    <property type="match status" value="1"/>
</dbReference>
<keyword evidence="11" id="KW-0456">Lyase</keyword>
<dbReference type="OrthoDB" id="51300at2157"/>
<dbReference type="InterPro" id="IPR029045">
    <property type="entry name" value="ClpP/crotonase-like_dom_sf"/>
</dbReference>
<feature type="domain" description="3-hydroxyacyl-CoA dehydrogenase C-terminal" evidence="14">
    <location>
        <begin position="327"/>
        <end position="404"/>
    </location>
</feature>
<dbReference type="SUPFAM" id="SSF48179">
    <property type="entry name" value="6-phosphogluconate dehydrogenase C-terminal domain-like"/>
    <property type="match status" value="2"/>
</dbReference>
<dbReference type="SUPFAM" id="SSF52096">
    <property type="entry name" value="ClpP/crotonase"/>
    <property type="match status" value="1"/>
</dbReference>
<dbReference type="PANTHER" id="PTHR43612">
    <property type="entry name" value="TRIFUNCTIONAL ENZYME SUBUNIT ALPHA"/>
    <property type="match status" value="1"/>
</dbReference>
<name>A0A2I8VJW5_9EURY</name>
<dbReference type="Gene3D" id="3.40.50.720">
    <property type="entry name" value="NAD(P)-binding Rossmann-like Domain"/>
    <property type="match status" value="1"/>
</dbReference>
<keyword evidence="9" id="KW-0520">NAD</keyword>
<feature type="domain" description="3-hydroxyacyl-CoA dehydrogenase NAD binding" evidence="15">
    <location>
        <begin position="31"/>
        <end position="211"/>
    </location>
</feature>
<dbReference type="Proteomes" id="UP000236584">
    <property type="component" value="Chromosome"/>
</dbReference>
<organism evidence="16 17">
    <name type="scientific">Salinigranum rubrum</name>
    <dbReference type="NCBI Taxonomy" id="755307"/>
    <lineage>
        <taxon>Archaea</taxon>
        <taxon>Methanobacteriati</taxon>
        <taxon>Methanobacteriota</taxon>
        <taxon>Stenosarchaea group</taxon>
        <taxon>Halobacteria</taxon>
        <taxon>Halobacteriales</taxon>
        <taxon>Haloferacaceae</taxon>
        <taxon>Salinigranum</taxon>
    </lineage>
</organism>
<dbReference type="FunFam" id="3.90.226.10:FF:000009">
    <property type="entry name" value="Carnitinyl-CoA dehydratase"/>
    <property type="match status" value="1"/>
</dbReference>
<dbReference type="InterPro" id="IPR036291">
    <property type="entry name" value="NAD(P)-bd_dom_sf"/>
</dbReference>
<comment type="similarity">
    <text evidence="4">In the N-terminal section; belongs to the enoyl-CoA hydratase/isomerase family.</text>
</comment>
<dbReference type="PANTHER" id="PTHR43612:SF3">
    <property type="entry name" value="TRIFUNCTIONAL ENZYME SUBUNIT ALPHA, MITOCHONDRIAL"/>
    <property type="match status" value="1"/>
</dbReference>
<dbReference type="AlphaFoldDB" id="A0A2I8VJW5"/>
<keyword evidence="8" id="KW-0560">Oxidoreductase</keyword>
<dbReference type="InterPro" id="IPR001753">
    <property type="entry name" value="Enoyl-CoA_hydra/iso"/>
</dbReference>
<evidence type="ECO:0000259" key="14">
    <source>
        <dbReference type="Pfam" id="PF00725"/>
    </source>
</evidence>
<proteinExistence type="inferred from homology"/>